<dbReference type="SUPFAM" id="SSF53335">
    <property type="entry name" value="S-adenosyl-L-methionine-dependent methyltransferases"/>
    <property type="match status" value="1"/>
</dbReference>
<keyword evidence="3" id="KW-1185">Reference proteome</keyword>
<accession>A0A7V9AC86</accession>
<name>A0A7V9AC86_9BACT</name>
<dbReference type="GO" id="GO:0032259">
    <property type="term" value="P:methylation"/>
    <property type="evidence" value="ECO:0007669"/>
    <property type="project" value="UniProtKB-KW"/>
</dbReference>
<comment type="caution">
    <text evidence="2">The sequence shown here is derived from an EMBL/GenBank/DDBJ whole genome shotgun (WGS) entry which is preliminary data.</text>
</comment>
<dbReference type="Proteomes" id="UP000542342">
    <property type="component" value="Unassembled WGS sequence"/>
</dbReference>
<organism evidence="2 3">
    <name type="scientific">Thermogemmata fonticola</name>
    <dbReference type="NCBI Taxonomy" id="2755323"/>
    <lineage>
        <taxon>Bacteria</taxon>
        <taxon>Pseudomonadati</taxon>
        <taxon>Planctomycetota</taxon>
        <taxon>Planctomycetia</taxon>
        <taxon>Gemmatales</taxon>
        <taxon>Gemmataceae</taxon>
        <taxon>Thermogemmata</taxon>
    </lineage>
</organism>
<proteinExistence type="predicted"/>
<sequence length="285" mass="32896">MNGLGHQWLWMTSQGKAELSPAFDLDESDNREAVILANQELIRPIEYRRAAPGLVPFSSAWFDELEQKRYQRHGWWLPHALEFDRHPGESVLLLGAGLGNDAIRYARNGAKPIIAVYPQDPVARLHQNLSRYSWPIDIVQWDDGILSPFPSASLDVICWNALYDPWQLQSSRVIEVRRLLKPGGKLICLTPAYYDVAYWQDLLLPFQRVYWTRPPDPTTAPKLTSRQLRHMLDGFSEITITRRHLRRSELPHPWRLLPLSLLERLMGRVYVVKAVKPIAPSNRAP</sequence>
<dbReference type="AlphaFoldDB" id="A0A7V9AC86"/>
<reference evidence="2 3" key="1">
    <citation type="submission" date="2020-07" db="EMBL/GenBank/DDBJ databases">
        <title>Thermogemmata thermophila gen. nov., sp. nov., a novel moderate thermophilic planctomycete from a Kamchatka hot spring.</title>
        <authorList>
            <person name="Elcheninov A.G."/>
            <person name="Podosokorskaya O.A."/>
            <person name="Kovaleva O.L."/>
            <person name="Novikov A."/>
            <person name="Bonch-Osmolovskaya E.A."/>
            <person name="Toshchakov S.V."/>
            <person name="Kublanov I.V."/>
        </authorList>
    </citation>
    <scope>NUCLEOTIDE SEQUENCE [LARGE SCALE GENOMIC DNA]</scope>
    <source>
        <strain evidence="2 3">2918</strain>
    </source>
</reference>
<feature type="domain" description="Methyltransferase type 11" evidence="1">
    <location>
        <begin position="94"/>
        <end position="188"/>
    </location>
</feature>
<evidence type="ECO:0000259" key="1">
    <source>
        <dbReference type="Pfam" id="PF08241"/>
    </source>
</evidence>
<keyword evidence="2" id="KW-0808">Transferase</keyword>
<dbReference type="Pfam" id="PF08241">
    <property type="entry name" value="Methyltransf_11"/>
    <property type="match status" value="1"/>
</dbReference>
<dbReference type="RefSeq" id="WP_194537970.1">
    <property type="nucleotide sequence ID" value="NZ_JACEFB010000006.1"/>
</dbReference>
<dbReference type="Gene3D" id="3.40.50.150">
    <property type="entry name" value="Vaccinia Virus protein VP39"/>
    <property type="match status" value="1"/>
</dbReference>
<dbReference type="InterPro" id="IPR029063">
    <property type="entry name" value="SAM-dependent_MTases_sf"/>
</dbReference>
<evidence type="ECO:0000313" key="2">
    <source>
        <dbReference type="EMBL" id="MBA2226537.1"/>
    </source>
</evidence>
<protein>
    <submittedName>
        <fullName evidence="2">Class I SAM-dependent methyltransferase</fullName>
    </submittedName>
</protein>
<keyword evidence="2" id="KW-0489">Methyltransferase</keyword>
<dbReference type="EMBL" id="JACEFB010000006">
    <property type="protein sequence ID" value="MBA2226537.1"/>
    <property type="molecule type" value="Genomic_DNA"/>
</dbReference>
<evidence type="ECO:0000313" key="3">
    <source>
        <dbReference type="Proteomes" id="UP000542342"/>
    </source>
</evidence>
<dbReference type="GO" id="GO:0008757">
    <property type="term" value="F:S-adenosylmethionine-dependent methyltransferase activity"/>
    <property type="evidence" value="ECO:0007669"/>
    <property type="project" value="InterPro"/>
</dbReference>
<gene>
    <name evidence="2" type="ORF">H0921_10235</name>
</gene>
<dbReference type="InterPro" id="IPR013216">
    <property type="entry name" value="Methyltransf_11"/>
</dbReference>
<dbReference type="CDD" id="cd02440">
    <property type="entry name" value="AdoMet_MTases"/>
    <property type="match status" value="1"/>
</dbReference>